<evidence type="ECO:0000256" key="1">
    <source>
        <dbReference type="SAM" id="MobiDB-lite"/>
    </source>
</evidence>
<organism evidence="2 3">
    <name type="scientific">Micromonospora endophytica</name>
    <dbReference type="NCBI Taxonomy" id="515350"/>
    <lineage>
        <taxon>Bacteria</taxon>
        <taxon>Bacillati</taxon>
        <taxon>Actinomycetota</taxon>
        <taxon>Actinomycetes</taxon>
        <taxon>Micromonosporales</taxon>
        <taxon>Micromonosporaceae</taxon>
        <taxon>Micromonospora</taxon>
    </lineage>
</organism>
<dbReference type="EMBL" id="POTX01000138">
    <property type="protein sequence ID" value="PZF92588.1"/>
    <property type="molecule type" value="Genomic_DNA"/>
</dbReference>
<accession>A0A2W2CLQ9</accession>
<dbReference type="AlphaFoldDB" id="A0A2W2CLQ9"/>
<feature type="region of interest" description="Disordered" evidence="1">
    <location>
        <begin position="272"/>
        <end position="295"/>
    </location>
</feature>
<protein>
    <submittedName>
        <fullName evidence="2">Uncharacterized protein</fullName>
    </submittedName>
</protein>
<feature type="compositionally biased region" description="Basic and acidic residues" evidence="1">
    <location>
        <begin position="272"/>
        <end position="284"/>
    </location>
</feature>
<proteinExistence type="predicted"/>
<feature type="compositionally biased region" description="Polar residues" evidence="1">
    <location>
        <begin position="286"/>
        <end position="295"/>
    </location>
</feature>
<keyword evidence="3" id="KW-1185">Reference proteome</keyword>
<dbReference type="Proteomes" id="UP000248627">
    <property type="component" value="Unassembled WGS sequence"/>
</dbReference>
<dbReference type="OrthoDB" id="4858593at2"/>
<evidence type="ECO:0000313" key="2">
    <source>
        <dbReference type="EMBL" id="PZF92588.1"/>
    </source>
</evidence>
<name>A0A2W2CLQ9_9ACTN</name>
<sequence>MHHANHFYGHAHVLARYAGLGDGHPPRINGYVQHGWNIGDGLAPGHPYAERTPSLLWSEQTRRRAWSVGRRNVTVIGAPFGYLLAMQPEVGSPDRQGTIWYPFHGWEGQHVKGDHKELIARIRDTEPGPVTVCLYWHEHRMARVRRRYENAGFRVICHGYRGQWWRDTDPQFLDRQLAELRRHARVASNRLTSAIFYGIAAGCAPAVYGDPMVLAGEDPTFGGTARIRRQWPELHSEQVHLPTAVAIAHAELGLDHRYPPAALRELLGWSHRQQEPADRAHRQPELTGSTQRETT</sequence>
<comment type="caution">
    <text evidence="2">The sequence shown here is derived from an EMBL/GenBank/DDBJ whole genome shotgun (WGS) entry which is preliminary data.</text>
</comment>
<reference evidence="2 3" key="1">
    <citation type="submission" date="2018-01" db="EMBL/GenBank/DDBJ databases">
        <title>Draft genome sequence of Jishengella endophytica.</title>
        <authorList>
            <person name="Sahin N."/>
            <person name="Ay H."/>
            <person name="Saygin H."/>
        </authorList>
    </citation>
    <scope>NUCLEOTIDE SEQUENCE [LARGE SCALE GENOMIC DNA]</scope>
    <source>
        <strain evidence="2 3">DSM 45430</strain>
    </source>
</reference>
<evidence type="ECO:0000313" key="3">
    <source>
        <dbReference type="Proteomes" id="UP000248627"/>
    </source>
</evidence>
<gene>
    <name evidence="2" type="ORF">C1I93_19230</name>
</gene>
<dbReference type="RefSeq" id="WP_111244691.1">
    <property type="nucleotide sequence ID" value="NZ_AP023358.1"/>
</dbReference>